<keyword evidence="1" id="KW-0472">Membrane</keyword>
<feature type="transmembrane region" description="Helical" evidence="1">
    <location>
        <begin position="133"/>
        <end position="154"/>
    </location>
</feature>
<feature type="chain" id="PRO_5038565521" description="Lipoprotein" evidence="2">
    <location>
        <begin position="19"/>
        <end position="157"/>
    </location>
</feature>
<protein>
    <recommendedName>
        <fullName evidence="5">Lipoprotein</fullName>
    </recommendedName>
</protein>
<sequence>MRSLIWILSILILLSVSSCRTTQQIENTKSEHLVEVKDSINIRDSVRITDKLNVRDSVRIKDSTVVVVDEQGNVIRTELYRERERYRDLEKDYSWLQEQYHELYLKYQETTTDTVYIERERQLTKWEQFQLDIGGWAMGSFIVAFIAFVVIICCKLK</sequence>
<organism evidence="3 4">
    <name type="scientific">Candidatus Paraprevotella stercoravium</name>
    <dbReference type="NCBI Taxonomy" id="2838725"/>
    <lineage>
        <taxon>Bacteria</taxon>
        <taxon>Pseudomonadati</taxon>
        <taxon>Bacteroidota</taxon>
        <taxon>Bacteroidia</taxon>
        <taxon>Bacteroidales</taxon>
        <taxon>Prevotellaceae</taxon>
        <taxon>Paraprevotella</taxon>
    </lineage>
</organism>
<evidence type="ECO:0000256" key="1">
    <source>
        <dbReference type="SAM" id="Phobius"/>
    </source>
</evidence>
<proteinExistence type="predicted"/>
<evidence type="ECO:0008006" key="5">
    <source>
        <dbReference type="Google" id="ProtNLM"/>
    </source>
</evidence>
<dbReference type="EMBL" id="JAHLFU010000248">
    <property type="protein sequence ID" value="MBU3854540.1"/>
    <property type="molecule type" value="Genomic_DNA"/>
</dbReference>
<evidence type="ECO:0000313" key="3">
    <source>
        <dbReference type="EMBL" id="MBU3854540.1"/>
    </source>
</evidence>
<comment type="caution">
    <text evidence="3">The sequence shown here is derived from an EMBL/GenBank/DDBJ whole genome shotgun (WGS) entry which is preliminary data.</text>
</comment>
<gene>
    <name evidence="3" type="ORF">H9789_12140</name>
</gene>
<name>A0A9E2P506_9BACT</name>
<keyword evidence="2" id="KW-0732">Signal</keyword>
<feature type="signal peptide" evidence="2">
    <location>
        <begin position="1"/>
        <end position="18"/>
    </location>
</feature>
<keyword evidence="1" id="KW-1133">Transmembrane helix</keyword>
<dbReference type="AlphaFoldDB" id="A0A9E2P506"/>
<evidence type="ECO:0000256" key="2">
    <source>
        <dbReference type="SAM" id="SignalP"/>
    </source>
</evidence>
<dbReference type="PROSITE" id="PS51257">
    <property type="entry name" value="PROKAR_LIPOPROTEIN"/>
    <property type="match status" value="1"/>
</dbReference>
<reference evidence="3" key="2">
    <citation type="submission" date="2021-04" db="EMBL/GenBank/DDBJ databases">
        <authorList>
            <person name="Gilroy R."/>
        </authorList>
    </citation>
    <scope>NUCLEOTIDE SEQUENCE</scope>
    <source>
        <strain evidence="3">G3-2149</strain>
    </source>
</reference>
<dbReference type="Proteomes" id="UP000823865">
    <property type="component" value="Unassembled WGS sequence"/>
</dbReference>
<reference evidence="3" key="1">
    <citation type="journal article" date="2021" name="PeerJ">
        <title>Extensive microbial diversity within the chicken gut microbiome revealed by metagenomics and culture.</title>
        <authorList>
            <person name="Gilroy R."/>
            <person name="Ravi A."/>
            <person name="Getino M."/>
            <person name="Pursley I."/>
            <person name="Horton D.L."/>
            <person name="Alikhan N.F."/>
            <person name="Baker D."/>
            <person name="Gharbi K."/>
            <person name="Hall N."/>
            <person name="Watson M."/>
            <person name="Adriaenssens E.M."/>
            <person name="Foster-Nyarko E."/>
            <person name="Jarju S."/>
            <person name="Secka A."/>
            <person name="Antonio M."/>
            <person name="Oren A."/>
            <person name="Chaudhuri R.R."/>
            <person name="La Ragione R."/>
            <person name="Hildebrand F."/>
            <person name="Pallen M.J."/>
        </authorList>
    </citation>
    <scope>NUCLEOTIDE SEQUENCE</scope>
    <source>
        <strain evidence="3">G3-2149</strain>
    </source>
</reference>
<evidence type="ECO:0000313" key="4">
    <source>
        <dbReference type="Proteomes" id="UP000823865"/>
    </source>
</evidence>
<accession>A0A9E2P506</accession>
<keyword evidence="1" id="KW-0812">Transmembrane</keyword>